<sequence length="43" mass="4911">MMKPSLNLKSRKTKHTYGLKSFIPLAIVTYFIQALSSITHTED</sequence>
<accession>A0A381Y1X2</accession>
<dbReference type="AlphaFoldDB" id="A0A381Y1X2"/>
<proteinExistence type="predicted"/>
<gene>
    <name evidence="2" type="ORF">METZ01_LOCUS123940</name>
</gene>
<evidence type="ECO:0000313" key="2">
    <source>
        <dbReference type="EMBL" id="SVA71086.1"/>
    </source>
</evidence>
<feature type="transmembrane region" description="Helical" evidence="1">
    <location>
        <begin position="21"/>
        <end position="39"/>
    </location>
</feature>
<dbReference type="EMBL" id="UINC01017219">
    <property type="protein sequence ID" value="SVA71086.1"/>
    <property type="molecule type" value="Genomic_DNA"/>
</dbReference>
<keyword evidence="1" id="KW-0812">Transmembrane</keyword>
<evidence type="ECO:0000256" key="1">
    <source>
        <dbReference type="SAM" id="Phobius"/>
    </source>
</evidence>
<keyword evidence="1" id="KW-1133">Transmembrane helix</keyword>
<protein>
    <submittedName>
        <fullName evidence="2">Uncharacterized protein</fullName>
    </submittedName>
</protein>
<keyword evidence="1" id="KW-0472">Membrane</keyword>
<name>A0A381Y1X2_9ZZZZ</name>
<organism evidence="2">
    <name type="scientific">marine metagenome</name>
    <dbReference type="NCBI Taxonomy" id="408172"/>
    <lineage>
        <taxon>unclassified sequences</taxon>
        <taxon>metagenomes</taxon>
        <taxon>ecological metagenomes</taxon>
    </lineage>
</organism>
<reference evidence="2" key="1">
    <citation type="submission" date="2018-05" db="EMBL/GenBank/DDBJ databases">
        <authorList>
            <person name="Lanie J.A."/>
            <person name="Ng W.-L."/>
            <person name="Kazmierczak K.M."/>
            <person name="Andrzejewski T.M."/>
            <person name="Davidsen T.M."/>
            <person name="Wayne K.J."/>
            <person name="Tettelin H."/>
            <person name="Glass J.I."/>
            <person name="Rusch D."/>
            <person name="Podicherti R."/>
            <person name="Tsui H.-C.T."/>
            <person name="Winkler M.E."/>
        </authorList>
    </citation>
    <scope>NUCLEOTIDE SEQUENCE</scope>
</reference>